<feature type="compositionally biased region" description="Low complexity" evidence="1">
    <location>
        <begin position="257"/>
        <end position="271"/>
    </location>
</feature>
<organism evidence="3">
    <name type="scientific">Mesocestoides corti</name>
    <name type="common">Flatworm</name>
    <dbReference type="NCBI Taxonomy" id="53468"/>
    <lineage>
        <taxon>Eukaryota</taxon>
        <taxon>Metazoa</taxon>
        <taxon>Spiralia</taxon>
        <taxon>Lophotrochozoa</taxon>
        <taxon>Platyhelminthes</taxon>
        <taxon>Cestoda</taxon>
        <taxon>Eucestoda</taxon>
        <taxon>Cyclophyllidea</taxon>
        <taxon>Mesocestoididae</taxon>
        <taxon>Mesocestoides</taxon>
    </lineage>
</organism>
<accession>A0A5K3EHF6</accession>
<sequence>MADLHKFIRQQFSDNNWAKECDVSSISIVKLKEIAESFCQLDVKSKLNIILTYCNSAIPTDPEIAKYVESVTLQALVEENSFVRAIATVLHSRQNFGHLTFDISETNDTFAKTLENLSSHHAVESTSSKVPLLAELLDTRITDAALTPSSHLGVVTSNCLNSLCGFRLRCKTPALKMKEAYLDRLHEECERRRVHVPIPGRSFGKQESFEDIPLDGRNNQHLNDNSHQDTTVGSRRAPSFPRRSSMARKSDIGDGEASVAGSPGPAGASSLVGSSARAKLLAMQSRPSVASGTNGASGAGGAGNPSRRMMLLSSTETGERSSLRLLSSSSTSAAGNRRSAGIKLLDFEDLPATGIQAKRLRREQLEKEREEKRREREEKARERREARDAARQARLLAPGTNSKLANPSSPPLPLHNPPPPPPPPRLAVAPAKVPEIDESERMPQQPWTPFVVGPARNHHARHLPDEEDDDDDYDDEEEEGGASNGAFHLTAPRGFRGFNESLPQPAVSLQPQQAAPAATIVLKRSAQGGHFVPQLITTNQSAAVQPGIFQAVPGNPRIRFIRPWAPQPVQDSGTEAVAATTTRFVQLPDGRLALATAPPQQAQQPQQQTVFIANPGTIQMAAAPATQLPISLPSTFQAAATPNSTQVFVRTPTLANSAQKHTVVVSPSLPQAAIQLPLAPTAVVGQGVPLSTATRLQPRLIQIRPRMPVPSTGAVTPAVAAAATAATTGVSPTPATPAATIPVILPSLNAVASGTSTTTTTIQQPRILVASSATSVSPVSACSTSQPQQQQPLMRIVPRAPLSTSASPSTAVDAATSKPPQQPQATPSRPREEFRLTTTQLNSIHSLFQDANCLSRPDKAIILSFVSGQRVNPHPEAGSALRIRLSEYRERVIDAASGKVMEVAADTFIHLDYATGKFERVKSYRSLPSDQLMALPVLPGTPH</sequence>
<feature type="compositionally biased region" description="Low complexity" evidence="1">
    <location>
        <begin position="234"/>
        <end position="244"/>
    </location>
</feature>
<feature type="compositionally biased region" description="Low complexity" evidence="1">
    <location>
        <begin position="392"/>
        <end position="407"/>
    </location>
</feature>
<evidence type="ECO:0000313" key="2">
    <source>
        <dbReference type="WBParaSite" id="MCU_000326-RA"/>
    </source>
</evidence>
<feature type="region of interest" description="Disordered" evidence="1">
    <location>
        <begin position="199"/>
        <end position="271"/>
    </location>
</feature>
<feature type="compositionally biased region" description="Acidic residues" evidence="1">
    <location>
        <begin position="465"/>
        <end position="480"/>
    </location>
</feature>
<evidence type="ECO:0000256" key="1">
    <source>
        <dbReference type="SAM" id="MobiDB-lite"/>
    </source>
</evidence>
<name>A0A5K3EHF6_MESCO</name>
<feature type="region of interest" description="Disordered" evidence="1">
    <location>
        <begin position="283"/>
        <end position="337"/>
    </location>
</feature>
<protein>
    <submittedName>
        <fullName evidence="2 3">HDAg domain-containing protein</fullName>
    </submittedName>
</protein>
<feature type="region of interest" description="Disordered" evidence="1">
    <location>
        <begin position="364"/>
        <end position="503"/>
    </location>
</feature>
<dbReference type="WBParaSite" id="MCU_000326-RA">
    <property type="protein sequence ID" value="MCU_000326-RA"/>
    <property type="gene ID" value="MCU_000326"/>
</dbReference>
<feature type="region of interest" description="Disordered" evidence="1">
    <location>
        <begin position="802"/>
        <end position="832"/>
    </location>
</feature>
<feature type="compositionally biased region" description="Polar residues" evidence="1">
    <location>
        <begin position="217"/>
        <end position="233"/>
    </location>
</feature>
<dbReference type="WBParaSite" id="MCU_000326-RB">
    <property type="protein sequence ID" value="MCU_000326-RB"/>
    <property type="gene ID" value="MCU_000326"/>
</dbReference>
<proteinExistence type="predicted"/>
<dbReference type="AlphaFoldDB" id="A0A5K3EHF6"/>
<feature type="compositionally biased region" description="Basic and acidic residues" evidence="1">
    <location>
        <begin position="364"/>
        <end position="391"/>
    </location>
</feature>
<reference evidence="2 3" key="1">
    <citation type="submission" date="2019-11" db="UniProtKB">
        <authorList>
            <consortium name="WormBaseParasite"/>
        </authorList>
    </citation>
    <scope>IDENTIFICATION</scope>
</reference>
<feature type="compositionally biased region" description="Low complexity" evidence="1">
    <location>
        <begin position="802"/>
        <end position="811"/>
    </location>
</feature>
<evidence type="ECO:0000313" key="3">
    <source>
        <dbReference type="WBParaSite" id="MCU_000326-RB"/>
    </source>
</evidence>
<feature type="compositionally biased region" description="Low complexity" evidence="1">
    <location>
        <begin position="323"/>
        <end position="337"/>
    </location>
</feature>
<feature type="compositionally biased region" description="Pro residues" evidence="1">
    <location>
        <begin position="408"/>
        <end position="425"/>
    </location>
</feature>